<dbReference type="Gene3D" id="2.30.30.40">
    <property type="entry name" value="SH3 Domains"/>
    <property type="match status" value="1"/>
</dbReference>
<dbReference type="Ensembl" id="ENSOMET00000031064.1">
    <property type="protein sequence ID" value="ENSOMEP00000035818.1"/>
    <property type="gene ID" value="ENSOMEG00000023289.1"/>
</dbReference>
<dbReference type="Pfam" id="PF14604">
    <property type="entry name" value="SH3_9"/>
    <property type="match status" value="1"/>
</dbReference>
<accession>A0A3B3E0C7</accession>
<dbReference type="PROSITE" id="PS50002">
    <property type="entry name" value="SH3"/>
    <property type="match status" value="1"/>
</dbReference>
<sequence>MRARALYDFNSDCEEELSIQVPVGDILTNVESIDEEWFLADLRGRRALVPKNYVQVL</sequence>
<dbReference type="InterPro" id="IPR001452">
    <property type="entry name" value="SH3_domain"/>
</dbReference>
<evidence type="ECO:0000313" key="5">
    <source>
        <dbReference type="Proteomes" id="UP000261560"/>
    </source>
</evidence>
<dbReference type="SMART" id="SM00326">
    <property type="entry name" value="SH3"/>
    <property type="match status" value="1"/>
</dbReference>
<organism evidence="4 5">
    <name type="scientific">Oryzias melastigma</name>
    <name type="common">Marine medaka</name>
    <dbReference type="NCBI Taxonomy" id="30732"/>
    <lineage>
        <taxon>Eukaryota</taxon>
        <taxon>Metazoa</taxon>
        <taxon>Chordata</taxon>
        <taxon>Craniata</taxon>
        <taxon>Vertebrata</taxon>
        <taxon>Euteleostomi</taxon>
        <taxon>Actinopterygii</taxon>
        <taxon>Neopterygii</taxon>
        <taxon>Teleostei</taxon>
        <taxon>Neoteleostei</taxon>
        <taxon>Acanthomorphata</taxon>
        <taxon>Ovalentaria</taxon>
        <taxon>Atherinomorphae</taxon>
        <taxon>Beloniformes</taxon>
        <taxon>Adrianichthyidae</taxon>
        <taxon>Oryziinae</taxon>
        <taxon>Oryzias</taxon>
    </lineage>
</organism>
<reference evidence="4" key="2">
    <citation type="submission" date="2025-09" db="UniProtKB">
        <authorList>
            <consortium name="Ensembl"/>
        </authorList>
    </citation>
    <scope>IDENTIFICATION</scope>
</reference>
<dbReference type="SUPFAM" id="SSF50044">
    <property type="entry name" value="SH3-domain"/>
    <property type="match status" value="1"/>
</dbReference>
<evidence type="ECO:0000313" key="4">
    <source>
        <dbReference type="Ensembl" id="ENSOMEP00000035818.1"/>
    </source>
</evidence>
<dbReference type="InterPro" id="IPR036028">
    <property type="entry name" value="SH3-like_dom_sf"/>
</dbReference>
<evidence type="ECO:0000256" key="2">
    <source>
        <dbReference type="PROSITE-ProRule" id="PRU00192"/>
    </source>
</evidence>
<reference evidence="4" key="1">
    <citation type="submission" date="2025-08" db="UniProtKB">
        <authorList>
            <consortium name="Ensembl"/>
        </authorList>
    </citation>
    <scope>IDENTIFICATION</scope>
</reference>
<evidence type="ECO:0000256" key="1">
    <source>
        <dbReference type="ARBA" id="ARBA00022443"/>
    </source>
</evidence>
<protein>
    <recommendedName>
        <fullName evidence="3">SH3 domain-containing protein</fullName>
    </recommendedName>
</protein>
<keyword evidence="5" id="KW-1185">Reference proteome</keyword>
<dbReference type="AlphaFoldDB" id="A0A3B3E0C7"/>
<keyword evidence="1 2" id="KW-0728">SH3 domain</keyword>
<dbReference type="Proteomes" id="UP000261560">
    <property type="component" value="Unplaced"/>
</dbReference>
<proteinExistence type="predicted"/>
<feature type="domain" description="SH3" evidence="3">
    <location>
        <begin position="1"/>
        <end position="57"/>
    </location>
</feature>
<name>A0A3B3E0C7_ORYME</name>
<evidence type="ECO:0000259" key="3">
    <source>
        <dbReference type="PROSITE" id="PS50002"/>
    </source>
</evidence>
<dbReference type="STRING" id="30732.ENSOMEP00000035818"/>
<dbReference type="PaxDb" id="30732-ENSOMEP00000035818"/>